<dbReference type="EMBL" id="JBHUIT010000031">
    <property type="protein sequence ID" value="MFD2257524.1"/>
    <property type="molecule type" value="Genomic_DNA"/>
</dbReference>
<reference evidence="3" key="1">
    <citation type="journal article" date="2019" name="Int. J. Syst. Evol. Microbiol.">
        <title>The Global Catalogue of Microorganisms (GCM) 10K type strain sequencing project: providing services to taxonomists for standard genome sequencing and annotation.</title>
        <authorList>
            <consortium name="The Broad Institute Genomics Platform"/>
            <consortium name="The Broad Institute Genome Sequencing Center for Infectious Disease"/>
            <person name="Wu L."/>
            <person name="Ma J."/>
        </authorList>
    </citation>
    <scope>NUCLEOTIDE SEQUENCE [LARGE SCALE GENOMIC DNA]</scope>
    <source>
        <strain evidence="3">CGMCC 4.7106</strain>
    </source>
</reference>
<evidence type="ECO:0000313" key="3">
    <source>
        <dbReference type="Proteomes" id="UP001597375"/>
    </source>
</evidence>
<evidence type="ECO:0000313" key="2">
    <source>
        <dbReference type="EMBL" id="MFD2257524.1"/>
    </source>
</evidence>
<dbReference type="Proteomes" id="UP001597375">
    <property type="component" value="Unassembled WGS sequence"/>
</dbReference>
<organism evidence="2 3">
    <name type="scientific">Luteolibacter algae</name>
    <dbReference type="NCBI Taxonomy" id="454151"/>
    <lineage>
        <taxon>Bacteria</taxon>
        <taxon>Pseudomonadati</taxon>
        <taxon>Verrucomicrobiota</taxon>
        <taxon>Verrucomicrobiia</taxon>
        <taxon>Verrucomicrobiales</taxon>
        <taxon>Verrucomicrobiaceae</taxon>
        <taxon>Luteolibacter</taxon>
    </lineage>
</organism>
<dbReference type="CDD" id="cd06532">
    <property type="entry name" value="Glyco_transf_25"/>
    <property type="match status" value="1"/>
</dbReference>
<evidence type="ECO:0000259" key="1">
    <source>
        <dbReference type="Pfam" id="PF01755"/>
    </source>
</evidence>
<accession>A0ABW5D9P0</accession>
<comment type="caution">
    <text evidence="2">The sequence shown here is derived from an EMBL/GenBank/DDBJ whole genome shotgun (WGS) entry which is preliminary data.</text>
</comment>
<protein>
    <submittedName>
        <fullName evidence="2">Glycosyltransferase family 25 protein</fullName>
    </submittedName>
</protein>
<proteinExistence type="predicted"/>
<sequence>MTDSTVDSAPAKLVDGVVVINLVHRPERLERFASQAAEIPSFSGWERIPAVDGSLLSSYGKLPWFRGRKRDKAWGGRAGCTLSHRNAIRTAKKNGWKSVLVFEDDVNLGNDPETLEKRVFNAMHSQGDDWQILYLGSSEVIGPCHLLGELEGARALYETQGCIGAFAYIVKDEAYDWILERLPEQEDVWKWISRHRAIDRWFARNLRPTFNVRCVFPSLIGHFSTFSDIGQRAAANIHTEASDEHVQKSIEVRGRTGFALRCIVQRIRFAAADLGNRFRSLNKRLRGF</sequence>
<keyword evidence="3" id="KW-1185">Reference proteome</keyword>
<dbReference type="InterPro" id="IPR002654">
    <property type="entry name" value="Glyco_trans_25"/>
</dbReference>
<feature type="domain" description="Glycosyl transferase family 25" evidence="1">
    <location>
        <begin position="18"/>
        <end position="114"/>
    </location>
</feature>
<name>A0ABW5D9P0_9BACT</name>
<dbReference type="RefSeq" id="WP_386820833.1">
    <property type="nucleotide sequence ID" value="NZ_JBHUIT010000031.1"/>
</dbReference>
<gene>
    <name evidence="2" type="ORF">ACFSSA_12650</name>
</gene>
<dbReference type="Pfam" id="PF01755">
    <property type="entry name" value="Glyco_transf_25"/>
    <property type="match status" value="1"/>
</dbReference>